<dbReference type="Proteomes" id="UP000030645">
    <property type="component" value="Unassembled WGS sequence"/>
</dbReference>
<name>W9SRA8_9ROSA</name>
<proteinExistence type="predicted"/>
<evidence type="ECO:0000313" key="2">
    <source>
        <dbReference type="Proteomes" id="UP000030645"/>
    </source>
</evidence>
<sequence>MLHVELIKKDECGEGNEKEGLEVEENEECNKEHFGIIRDEYFDVNMEASELYDAGFAPRREGDRLDKPTLRSTLTERHRHLPQLQIKRFRI</sequence>
<organism evidence="1 2">
    <name type="scientific">Morus notabilis</name>
    <dbReference type="NCBI Taxonomy" id="981085"/>
    <lineage>
        <taxon>Eukaryota</taxon>
        <taxon>Viridiplantae</taxon>
        <taxon>Streptophyta</taxon>
        <taxon>Embryophyta</taxon>
        <taxon>Tracheophyta</taxon>
        <taxon>Spermatophyta</taxon>
        <taxon>Magnoliopsida</taxon>
        <taxon>eudicotyledons</taxon>
        <taxon>Gunneridae</taxon>
        <taxon>Pentapetalae</taxon>
        <taxon>rosids</taxon>
        <taxon>fabids</taxon>
        <taxon>Rosales</taxon>
        <taxon>Moraceae</taxon>
        <taxon>Moreae</taxon>
        <taxon>Morus</taxon>
    </lineage>
</organism>
<gene>
    <name evidence="1" type="ORF">L484_011086</name>
</gene>
<evidence type="ECO:0000313" key="1">
    <source>
        <dbReference type="EMBL" id="EXC21921.1"/>
    </source>
</evidence>
<keyword evidence="2" id="KW-1185">Reference proteome</keyword>
<dbReference type="AlphaFoldDB" id="W9SRA8"/>
<reference evidence="2" key="1">
    <citation type="submission" date="2013-01" db="EMBL/GenBank/DDBJ databases">
        <title>Draft Genome Sequence of a Mulberry Tree, Morus notabilis C.K. Schneid.</title>
        <authorList>
            <person name="He N."/>
            <person name="Zhao S."/>
        </authorList>
    </citation>
    <scope>NUCLEOTIDE SEQUENCE</scope>
</reference>
<dbReference type="EMBL" id="KE345956">
    <property type="protein sequence ID" value="EXC21921.1"/>
    <property type="molecule type" value="Genomic_DNA"/>
</dbReference>
<protein>
    <submittedName>
        <fullName evidence="1">Uncharacterized protein</fullName>
    </submittedName>
</protein>
<accession>W9SRA8</accession>